<feature type="compositionally biased region" description="Basic and acidic residues" evidence="1">
    <location>
        <begin position="74"/>
        <end position="90"/>
    </location>
</feature>
<name>A0A060SP22_PYCCI</name>
<accession>A0A060SP22</accession>
<dbReference type="STRING" id="5643.A0A060SP22"/>
<sequence>MTRTVRASYPDALAKDRSEPKNGMDKHIPKDGAGPHNWGRLEDEYELEAAAIEDEQAELEEETGGQVSVNESANRPRAERRGSELTPEEIKEGIAFRKKALKSPDADLTTIARTAPVISTSPTHPTPIVTDADTNTLKTA</sequence>
<dbReference type="HOGENOM" id="CLU_126710_0_0_1"/>
<reference evidence="3" key="1">
    <citation type="submission" date="2014-01" db="EMBL/GenBank/DDBJ databases">
        <title>The genome of the white-rot fungus Pycnoporus cinnabarinus: a basidiomycete model with a versatile arsenal for lignocellulosic biomass breakdown.</title>
        <authorList>
            <person name="Levasseur A."/>
            <person name="Lomascolo A."/>
            <person name="Ruiz-Duenas F.J."/>
            <person name="Uzan E."/>
            <person name="Piumi F."/>
            <person name="Kues U."/>
            <person name="Ram A.F.J."/>
            <person name="Murat C."/>
            <person name="Haon M."/>
            <person name="Benoit I."/>
            <person name="Arfi Y."/>
            <person name="Chevret D."/>
            <person name="Drula E."/>
            <person name="Kwon M.J."/>
            <person name="Gouret P."/>
            <person name="Lesage-Meessen L."/>
            <person name="Lombard V."/>
            <person name="Mariette J."/>
            <person name="Noirot C."/>
            <person name="Park J."/>
            <person name="Patyshakuliyeva A."/>
            <person name="Wieneger R.A.B."/>
            <person name="Wosten H.A.B."/>
            <person name="Martin F."/>
            <person name="Coutinho P.M."/>
            <person name="de Vries R."/>
            <person name="Martinez A.T."/>
            <person name="Klopp C."/>
            <person name="Pontarotti P."/>
            <person name="Henrissat B."/>
            <person name="Record E."/>
        </authorList>
    </citation>
    <scope>NUCLEOTIDE SEQUENCE [LARGE SCALE GENOMIC DNA]</scope>
    <source>
        <strain evidence="3">BRFM137</strain>
    </source>
</reference>
<dbReference type="Pfam" id="PF04774">
    <property type="entry name" value="HABP4_PAI-RBP1"/>
    <property type="match status" value="1"/>
</dbReference>
<feature type="compositionally biased region" description="Basic and acidic residues" evidence="1">
    <location>
        <begin position="13"/>
        <end position="30"/>
    </location>
</feature>
<evidence type="ECO:0000313" key="4">
    <source>
        <dbReference type="Proteomes" id="UP000029665"/>
    </source>
</evidence>
<evidence type="ECO:0000256" key="1">
    <source>
        <dbReference type="SAM" id="MobiDB-lite"/>
    </source>
</evidence>
<proteinExistence type="predicted"/>
<evidence type="ECO:0000313" key="3">
    <source>
        <dbReference type="EMBL" id="CDO76135.1"/>
    </source>
</evidence>
<protein>
    <recommendedName>
        <fullName evidence="2">Hyaluronan/mRNA-binding protein domain-containing protein</fullName>
    </recommendedName>
</protein>
<evidence type="ECO:0000259" key="2">
    <source>
        <dbReference type="Pfam" id="PF04774"/>
    </source>
</evidence>
<feature type="domain" description="Hyaluronan/mRNA-binding protein" evidence="2">
    <location>
        <begin position="25"/>
        <end position="79"/>
    </location>
</feature>
<organism evidence="3 4">
    <name type="scientific">Pycnoporus cinnabarinus</name>
    <name type="common">Cinnabar-red polypore</name>
    <name type="synonym">Trametes cinnabarina</name>
    <dbReference type="NCBI Taxonomy" id="5643"/>
    <lineage>
        <taxon>Eukaryota</taxon>
        <taxon>Fungi</taxon>
        <taxon>Dikarya</taxon>
        <taxon>Basidiomycota</taxon>
        <taxon>Agaricomycotina</taxon>
        <taxon>Agaricomycetes</taxon>
        <taxon>Polyporales</taxon>
        <taxon>Polyporaceae</taxon>
        <taxon>Trametes</taxon>
    </lineage>
</organism>
<dbReference type="Proteomes" id="UP000029665">
    <property type="component" value="Unassembled WGS sequence"/>
</dbReference>
<feature type="region of interest" description="Disordered" evidence="1">
    <location>
        <begin position="56"/>
        <end position="90"/>
    </location>
</feature>
<feature type="region of interest" description="Disordered" evidence="1">
    <location>
        <begin position="1"/>
        <end position="40"/>
    </location>
</feature>
<dbReference type="OrthoDB" id="2562681at2759"/>
<dbReference type="EMBL" id="CCBP010000341">
    <property type="protein sequence ID" value="CDO76135.1"/>
    <property type="molecule type" value="Genomic_DNA"/>
</dbReference>
<feature type="region of interest" description="Disordered" evidence="1">
    <location>
        <begin position="113"/>
        <end position="140"/>
    </location>
</feature>
<dbReference type="OMA" id="NGMDKHI"/>
<dbReference type="InterPro" id="IPR006861">
    <property type="entry name" value="HABP4_PAIRBP1-bd"/>
</dbReference>
<gene>
    <name evidence="3" type="ORF">BN946_scf184332.g5</name>
</gene>
<comment type="caution">
    <text evidence="3">The sequence shown here is derived from an EMBL/GenBank/DDBJ whole genome shotgun (WGS) entry which is preliminary data.</text>
</comment>
<dbReference type="AlphaFoldDB" id="A0A060SP22"/>
<keyword evidence="4" id="KW-1185">Reference proteome</keyword>